<dbReference type="EMBL" id="QNRH01000002">
    <property type="protein sequence ID" value="RBO97305.1"/>
    <property type="molecule type" value="Genomic_DNA"/>
</dbReference>
<keyword evidence="4 7" id="KW-0032">Aminotransferase</keyword>
<gene>
    <name evidence="7" type="ORF">DFR47_10286</name>
</gene>
<dbReference type="RefSeq" id="WP_113943921.1">
    <property type="nucleotide sequence ID" value="NZ_JBHEEG010000002.1"/>
</dbReference>
<evidence type="ECO:0000256" key="4">
    <source>
        <dbReference type="ARBA" id="ARBA00022576"/>
    </source>
</evidence>
<reference evidence="7 8" key="1">
    <citation type="submission" date="2018-06" db="EMBL/GenBank/DDBJ databases">
        <title>Genomic Encyclopedia of Type Strains, Phase IV (KMG-IV): sequencing the most valuable type-strain genomes for metagenomic binning, comparative biology and taxonomic classification.</title>
        <authorList>
            <person name="Goeker M."/>
        </authorList>
    </citation>
    <scope>NUCLEOTIDE SEQUENCE [LARGE SCALE GENOMIC DNA]</scope>
    <source>
        <strain evidence="7 8">DSM 25619</strain>
    </source>
</reference>
<dbReference type="Gene3D" id="3.90.1150.10">
    <property type="entry name" value="Aspartate Aminotransferase, domain 1"/>
    <property type="match status" value="1"/>
</dbReference>
<organism evidence="7 8">
    <name type="scientific">Pseudochrobactrum asaccharolyticum</name>
    <dbReference type="NCBI Taxonomy" id="354351"/>
    <lineage>
        <taxon>Bacteria</taxon>
        <taxon>Pseudomonadati</taxon>
        <taxon>Pseudomonadota</taxon>
        <taxon>Alphaproteobacteria</taxon>
        <taxon>Hyphomicrobiales</taxon>
        <taxon>Brucellaceae</taxon>
        <taxon>Pseudochrobactrum</taxon>
    </lineage>
</organism>
<dbReference type="GO" id="GO:0006526">
    <property type="term" value="P:L-arginine biosynthetic process"/>
    <property type="evidence" value="ECO:0007669"/>
    <property type="project" value="UniProtKB-KW"/>
</dbReference>
<name>A0A366E5F1_9HYPH</name>
<dbReference type="InterPro" id="IPR015424">
    <property type="entry name" value="PyrdxlP-dep_Trfase"/>
</dbReference>
<dbReference type="Proteomes" id="UP000252893">
    <property type="component" value="Unassembled WGS sequence"/>
</dbReference>
<dbReference type="FunFam" id="3.40.640.10:FF:000004">
    <property type="entry name" value="Acetylornithine aminotransferase"/>
    <property type="match status" value="1"/>
</dbReference>
<dbReference type="CDD" id="cd00610">
    <property type="entry name" value="OAT_like"/>
    <property type="match status" value="1"/>
</dbReference>
<dbReference type="InterPro" id="IPR005814">
    <property type="entry name" value="Aminotrans_3"/>
</dbReference>
<dbReference type="Gene3D" id="3.40.640.10">
    <property type="entry name" value="Type I PLP-dependent aspartate aminotransferase-like (Major domain)"/>
    <property type="match status" value="1"/>
</dbReference>
<dbReference type="InterPro" id="IPR049704">
    <property type="entry name" value="Aminotrans_3_PPA_site"/>
</dbReference>
<sequence length="454" mass="49510">MMPDKSEAVKPSHLFYQSRTRRPLATHAEGIYIWDESGRRVIDGSSGAMVVNIGHSNPNVLAAMKAQMDKATFIYRLHFENEPAEELARQLVRRMPEGMDKVFFVSGGSEAVESAIKLARQWAVATKQASRWKVISRFPSYHGATFGALSVTGYDALTAPFTPMVPDMPKIGAPTAYLDRDNLTYEDRGLKYADQLEEKILAEGADSVLAFIMEPIGGASTGALVAPDSYYGRIREICDKYGILLIHDEVMSGAGRTGKYLGGDHWNCRPDIIAMSKGLGAGYVPLGAMIASDRIVQPVLSAGGFAHGYTYAGNPLACAAGLAVLEEIDRLDLLTNATVMGERLKQGLLDLAEIFPFIGDVRGKGLLLAAEFVADKNTMEPLPAGLNAYQHIVEIAYKRGLIIYSRRSRGGVEGDHFLICPPMIITAEEVDLILSIIKDSLEELAQMLDLPVNR</sequence>
<protein>
    <submittedName>
        <fullName evidence="7">Adenosylmethionine-8-amino-7-oxononanoate aminotransferase</fullName>
    </submittedName>
</protein>
<proteinExistence type="inferred from homology"/>
<keyword evidence="3" id="KW-0055">Arginine biosynthesis</keyword>
<dbReference type="GO" id="GO:0030170">
    <property type="term" value="F:pyridoxal phosphate binding"/>
    <property type="evidence" value="ECO:0007669"/>
    <property type="project" value="InterPro"/>
</dbReference>
<dbReference type="OrthoDB" id="9801834at2"/>
<dbReference type="InterPro" id="IPR015421">
    <property type="entry name" value="PyrdxlP-dep_Trfase_major"/>
</dbReference>
<keyword evidence="5 6" id="KW-0663">Pyridoxal phosphate</keyword>
<keyword evidence="3" id="KW-0028">Amino-acid biosynthesis</keyword>
<evidence type="ECO:0000313" key="7">
    <source>
        <dbReference type="EMBL" id="RBO97305.1"/>
    </source>
</evidence>
<dbReference type="InterPro" id="IPR015422">
    <property type="entry name" value="PyrdxlP-dep_Trfase_small"/>
</dbReference>
<keyword evidence="8" id="KW-1185">Reference proteome</keyword>
<comment type="caution">
    <text evidence="7">The sequence shown here is derived from an EMBL/GenBank/DDBJ whole genome shotgun (WGS) entry which is preliminary data.</text>
</comment>
<keyword evidence="7" id="KW-0808">Transferase</keyword>
<evidence type="ECO:0000313" key="8">
    <source>
        <dbReference type="Proteomes" id="UP000252893"/>
    </source>
</evidence>
<dbReference type="PANTHER" id="PTHR43094">
    <property type="entry name" value="AMINOTRANSFERASE"/>
    <property type="match status" value="1"/>
</dbReference>
<evidence type="ECO:0000256" key="3">
    <source>
        <dbReference type="ARBA" id="ARBA00022571"/>
    </source>
</evidence>
<dbReference type="SUPFAM" id="SSF53383">
    <property type="entry name" value="PLP-dependent transferases"/>
    <property type="match status" value="1"/>
</dbReference>
<dbReference type="PANTHER" id="PTHR43094:SF1">
    <property type="entry name" value="AMINOTRANSFERASE CLASS-III"/>
    <property type="match status" value="1"/>
</dbReference>
<evidence type="ECO:0000256" key="6">
    <source>
        <dbReference type="RuleBase" id="RU003560"/>
    </source>
</evidence>
<evidence type="ECO:0000256" key="1">
    <source>
        <dbReference type="ARBA" id="ARBA00001933"/>
    </source>
</evidence>
<dbReference type="PROSITE" id="PS00600">
    <property type="entry name" value="AA_TRANSFER_CLASS_3"/>
    <property type="match status" value="1"/>
</dbReference>
<evidence type="ECO:0000256" key="5">
    <source>
        <dbReference type="ARBA" id="ARBA00022898"/>
    </source>
</evidence>
<comment type="cofactor">
    <cofactor evidence="1">
        <name>pyridoxal 5'-phosphate</name>
        <dbReference type="ChEBI" id="CHEBI:597326"/>
    </cofactor>
</comment>
<dbReference type="Pfam" id="PF00202">
    <property type="entry name" value="Aminotran_3"/>
    <property type="match status" value="1"/>
</dbReference>
<dbReference type="AlphaFoldDB" id="A0A366E5F1"/>
<accession>A0A366E5F1</accession>
<evidence type="ECO:0000256" key="2">
    <source>
        <dbReference type="ARBA" id="ARBA00008954"/>
    </source>
</evidence>
<comment type="similarity">
    <text evidence="2 6">Belongs to the class-III pyridoxal-phosphate-dependent aminotransferase family.</text>
</comment>
<dbReference type="GO" id="GO:0008483">
    <property type="term" value="F:transaminase activity"/>
    <property type="evidence" value="ECO:0007669"/>
    <property type="project" value="UniProtKB-KW"/>
</dbReference>